<evidence type="ECO:0000313" key="3">
    <source>
        <dbReference type="Proteomes" id="UP000597138"/>
    </source>
</evidence>
<feature type="region of interest" description="Disordered" evidence="1">
    <location>
        <begin position="65"/>
        <end position="102"/>
    </location>
</feature>
<dbReference type="EMBL" id="BMEG01000004">
    <property type="protein sequence ID" value="GGD72133.1"/>
    <property type="molecule type" value="Genomic_DNA"/>
</dbReference>
<evidence type="ECO:0000256" key="1">
    <source>
        <dbReference type="SAM" id="MobiDB-lite"/>
    </source>
</evidence>
<evidence type="ECO:0000313" key="2">
    <source>
        <dbReference type="EMBL" id="GGD72133.1"/>
    </source>
</evidence>
<gene>
    <name evidence="2" type="ORF">GCM10010985_28260</name>
</gene>
<feature type="compositionally biased region" description="Pro residues" evidence="1">
    <location>
        <begin position="66"/>
        <end position="77"/>
    </location>
</feature>
<proteinExistence type="predicted"/>
<organism evidence="2 3">
    <name type="scientific">Caballeronia grimmiae</name>
    <dbReference type="NCBI Taxonomy" id="1071679"/>
    <lineage>
        <taxon>Bacteria</taxon>
        <taxon>Pseudomonadati</taxon>
        <taxon>Pseudomonadota</taxon>
        <taxon>Betaproteobacteria</taxon>
        <taxon>Burkholderiales</taxon>
        <taxon>Burkholderiaceae</taxon>
        <taxon>Caballeronia</taxon>
    </lineage>
</organism>
<name>A0ABQ1RLE6_9BURK</name>
<keyword evidence="3" id="KW-1185">Reference proteome</keyword>
<protein>
    <submittedName>
        <fullName evidence="2">Uncharacterized protein</fullName>
    </submittedName>
</protein>
<comment type="caution">
    <text evidence="2">The sequence shown here is derived from an EMBL/GenBank/DDBJ whole genome shotgun (WGS) entry which is preliminary data.</text>
</comment>
<reference evidence="3" key="1">
    <citation type="journal article" date="2019" name="Int. J. Syst. Evol. Microbiol.">
        <title>The Global Catalogue of Microorganisms (GCM) 10K type strain sequencing project: providing services to taxonomists for standard genome sequencing and annotation.</title>
        <authorList>
            <consortium name="The Broad Institute Genomics Platform"/>
            <consortium name="The Broad Institute Genome Sequencing Center for Infectious Disease"/>
            <person name="Wu L."/>
            <person name="Ma J."/>
        </authorList>
    </citation>
    <scope>NUCLEOTIDE SEQUENCE [LARGE SCALE GENOMIC DNA]</scope>
    <source>
        <strain evidence="3">CGMCC 1.11013</strain>
    </source>
</reference>
<accession>A0ABQ1RLE6</accession>
<dbReference type="Proteomes" id="UP000597138">
    <property type="component" value="Unassembled WGS sequence"/>
</dbReference>
<sequence>MMPLKYRISACATLEPVDTPVPFFITRPLSSVHTTPLLSVMEAAGGVVAPDRETVLAFATLFATPPASPAESEPPPHADNAAPPAPAINTDRNLRRENGASLDATGKNSLVLSFAFFMTGKEDR</sequence>